<organism evidence="2 3">
    <name type="scientific">Zymoseptoria tritici (strain CBS 115943 / IPO323)</name>
    <name type="common">Speckled leaf blotch fungus</name>
    <name type="synonym">Septoria tritici</name>
    <dbReference type="NCBI Taxonomy" id="336722"/>
    <lineage>
        <taxon>Eukaryota</taxon>
        <taxon>Fungi</taxon>
        <taxon>Dikarya</taxon>
        <taxon>Ascomycota</taxon>
        <taxon>Pezizomycotina</taxon>
        <taxon>Dothideomycetes</taxon>
        <taxon>Dothideomycetidae</taxon>
        <taxon>Mycosphaerellales</taxon>
        <taxon>Mycosphaerellaceae</taxon>
        <taxon>Zymoseptoria</taxon>
    </lineage>
</organism>
<dbReference type="AlphaFoldDB" id="F9X749"/>
<evidence type="ECO:0000313" key="3">
    <source>
        <dbReference type="Proteomes" id="UP000008062"/>
    </source>
</evidence>
<dbReference type="KEGG" id="ztr:MYCGRDRAFT_103942"/>
<reference evidence="2 3" key="1">
    <citation type="journal article" date="2011" name="PLoS Genet.">
        <title>Finished genome of the fungal wheat pathogen Mycosphaerella graminicola reveals dispensome structure, chromosome plasticity, and stealth pathogenesis.</title>
        <authorList>
            <person name="Goodwin S.B."/>
            <person name="Ben M'barek S."/>
            <person name="Dhillon B."/>
            <person name="Wittenberg A.H.J."/>
            <person name="Crane C.F."/>
            <person name="Hane J.K."/>
            <person name="Foster A.J."/>
            <person name="Van der Lee T.A.J."/>
            <person name="Grimwood J."/>
            <person name="Aerts A."/>
            <person name="Antoniw J."/>
            <person name="Bailey A."/>
            <person name="Bluhm B."/>
            <person name="Bowler J."/>
            <person name="Bristow J."/>
            <person name="van der Burgt A."/>
            <person name="Canto-Canche B."/>
            <person name="Churchill A.C.L."/>
            <person name="Conde-Ferraez L."/>
            <person name="Cools H.J."/>
            <person name="Coutinho P.M."/>
            <person name="Csukai M."/>
            <person name="Dehal P."/>
            <person name="De Wit P."/>
            <person name="Donzelli B."/>
            <person name="van de Geest H.C."/>
            <person name="van Ham R.C.H.J."/>
            <person name="Hammond-Kosack K.E."/>
            <person name="Henrissat B."/>
            <person name="Kilian A."/>
            <person name="Kobayashi A.K."/>
            <person name="Koopmann E."/>
            <person name="Kourmpetis Y."/>
            <person name="Kuzniar A."/>
            <person name="Lindquist E."/>
            <person name="Lombard V."/>
            <person name="Maliepaard C."/>
            <person name="Martins N."/>
            <person name="Mehrabi R."/>
            <person name="Nap J.P.H."/>
            <person name="Ponomarenko A."/>
            <person name="Rudd J.J."/>
            <person name="Salamov A."/>
            <person name="Schmutz J."/>
            <person name="Schouten H.J."/>
            <person name="Shapiro H."/>
            <person name="Stergiopoulos I."/>
            <person name="Torriani S.F.F."/>
            <person name="Tu H."/>
            <person name="de Vries R.P."/>
            <person name="Waalwijk C."/>
            <person name="Ware S.B."/>
            <person name="Wiebenga A."/>
            <person name="Zwiers L.-H."/>
            <person name="Oliver R.P."/>
            <person name="Grigoriev I.V."/>
            <person name="Kema G.H.J."/>
        </authorList>
    </citation>
    <scope>NUCLEOTIDE SEQUENCE [LARGE SCALE GENOMIC DNA]</scope>
    <source>
        <strain evidence="3">CBS 115943 / IPO323</strain>
    </source>
</reference>
<dbReference type="GO" id="GO:0003824">
    <property type="term" value="F:catalytic activity"/>
    <property type="evidence" value="ECO:0007669"/>
    <property type="project" value="InterPro"/>
</dbReference>
<dbReference type="InterPro" id="IPR001736">
    <property type="entry name" value="PLipase_D/transphosphatidylase"/>
</dbReference>
<protein>
    <recommendedName>
        <fullName evidence="1">PLD phosphodiesterase domain-containing protein</fullName>
    </recommendedName>
</protein>
<keyword evidence="3" id="KW-1185">Reference proteome</keyword>
<dbReference type="PROSITE" id="PS50035">
    <property type="entry name" value="PLD"/>
    <property type="match status" value="1"/>
</dbReference>
<dbReference type="InParanoid" id="F9X749"/>
<dbReference type="Proteomes" id="UP000008062">
    <property type="component" value="Chromosome 3"/>
</dbReference>
<dbReference type="EMBL" id="CM001198">
    <property type="protein sequence ID" value="EGP89167.1"/>
    <property type="molecule type" value="Genomic_DNA"/>
</dbReference>
<accession>F9X749</accession>
<name>F9X749_ZYMTI</name>
<dbReference type="VEuPathDB" id="FungiDB:ZTRI_3.1047"/>
<dbReference type="GeneID" id="13404531"/>
<proteinExistence type="predicted"/>
<evidence type="ECO:0000313" key="2">
    <source>
        <dbReference type="EMBL" id="EGP89167.1"/>
    </source>
</evidence>
<dbReference type="HOGENOM" id="CLU_2575690_0_0_1"/>
<dbReference type="RefSeq" id="XP_003854191.1">
    <property type="nucleotide sequence ID" value="XM_003854143.1"/>
</dbReference>
<gene>
    <name evidence="2" type="ORF">MYCGRDRAFT_103942</name>
</gene>
<sequence>MQASSCSAKASGERVNESIVTNGKDFVMERETAKHDPFGASCSTERGSLELDALAIESDGIEHEEFLVVENKSTALWGGMN</sequence>
<feature type="domain" description="PLD phosphodiesterase" evidence="1">
    <location>
        <begin position="58"/>
        <end position="81"/>
    </location>
</feature>
<evidence type="ECO:0000259" key="1">
    <source>
        <dbReference type="PROSITE" id="PS50035"/>
    </source>
</evidence>